<evidence type="ECO:0000313" key="2">
    <source>
        <dbReference type="Proteomes" id="UP000593571"/>
    </source>
</evidence>
<reference evidence="1 2" key="1">
    <citation type="journal article" date="2020" name="Nature">
        <title>Six reference-quality genomes reveal evolution of bat adaptations.</title>
        <authorList>
            <person name="Jebb D."/>
            <person name="Huang Z."/>
            <person name="Pippel M."/>
            <person name="Hughes G.M."/>
            <person name="Lavrichenko K."/>
            <person name="Devanna P."/>
            <person name="Winkler S."/>
            <person name="Jermiin L.S."/>
            <person name="Skirmuntt E.C."/>
            <person name="Katzourakis A."/>
            <person name="Burkitt-Gray L."/>
            <person name="Ray D.A."/>
            <person name="Sullivan K.A.M."/>
            <person name="Roscito J.G."/>
            <person name="Kirilenko B.M."/>
            <person name="Davalos L.M."/>
            <person name="Corthals A.P."/>
            <person name="Power M.L."/>
            <person name="Jones G."/>
            <person name="Ransome R.D."/>
            <person name="Dechmann D.K.N."/>
            <person name="Locatelli A.G."/>
            <person name="Puechmaille S.J."/>
            <person name="Fedrigo O."/>
            <person name="Jarvis E.D."/>
            <person name="Hiller M."/>
            <person name="Vernes S.C."/>
            <person name="Myers E.W."/>
            <person name="Teeling E.C."/>
        </authorList>
    </citation>
    <scope>NUCLEOTIDE SEQUENCE [LARGE SCALE GENOMIC DNA]</scope>
    <source>
        <strain evidence="1">MRouAeg1</strain>
        <tissue evidence="1">Muscle</tissue>
    </source>
</reference>
<evidence type="ECO:0000313" key="1">
    <source>
        <dbReference type="EMBL" id="KAF6441191.1"/>
    </source>
</evidence>
<organism evidence="1 2">
    <name type="scientific">Rousettus aegyptiacus</name>
    <name type="common">Egyptian fruit bat</name>
    <name type="synonym">Pteropus aegyptiacus</name>
    <dbReference type="NCBI Taxonomy" id="9407"/>
    <lineage>
        <taxon>Eukaryota</taxon>
        <taxon>Metazoa</taxon>
        <taxon>Chordata</taxon>
        <taxon>Craniata</taxon>
        <taxon>Vertebrata</taxon>
        <taxon>Euteleostomi</taxon>
        <taxon>Mammalia</taxon>
        <taxon>Eutheria</taxon>
        <taxon>Laurasiatheria</taxon>
        <taxon>Chiroptera</taxon>
        <taxon>Yinpterochiroptera</taxon>
        <taxon>Pteropodoidea</taxon>
        <taxon>Pteropodidae</taxon>
        <taxon>Rousettinae</taxon>
        <taxon>Rousettus</taxon>
    </lineage>
</organism>
<name>A0A7J8F0W4_ROUAE</name>
<accession>A0A7J8F0W4</accession>
<proteinExistence type="predicted"/>
<sequence length="179" mass="20532">MKMSKSREVKRIFSYRQLYNIQCFVPYLSIFTDVRNWSLYSVKWDSPPRRNRPRGVTWYQHWNKNADLVTLLYPTSCRCAPGARPPGLGADSQDLPVDRGDPARSHSPLTFCLLEISLSSKSSEVNCYFQEVKLPVPCLSREPGIPHCPGFCNQVLASFSEFRPFHRSLMAFQGSHSQL</sequence>
<dbReference type="EMBL" id="JACASE010000008">
    <property type="protein sequence ID" value="KAF6441191.1"/>
    <property type="molecule type" value="Genomic_DNA"/>
</dbReference>
<dbReference type="Proteomes" id="UP000593571">
    <property type="component" value="Unassembled WGS sequence"/>
</dbReference>
<comment type="caution">
    <text evidence="1">The sequence shown here is derived from an EMBL/GenBank/DDBJ whole genome shotgun (WGS) entry which is preliminary data.</text>
</comment>
<dbReference type="AlphaFoldDB" id="A0A7J8F0W4"/>
<keyword evidence="2" id="KW-1185">Reference proteome</keyword>
<protein>
    <submittedName>
        <fullName evidence="1">Uncharacterized protein</fullName>
    </submittedName>
</protein>
<gene>
    <name evidence="1" type="ORF">HJG63_012341</name>
</gene>